<sequence>MKAVHFGAGNIGRGFIGEILFKNNIEIVFVDINKTIIDALNEKGEYDIALAAPEAETIHVENVRGVNNETEAEKVAEEIADADIVTTAIGPNILKFIAPLIANGLRQRLENGNHQPLDVIACENMIGGSQQLKTYVYDSLTAEEIEQLEAFIGFPNAAVDRIIPMQSHDDPLFVSVEPFSEWVIDESQMKNVDLKLEGVEYEPSLEPFIERKLLSVNTGHATVAYTAKMYGYKTIKDAITDERVLSQLQNVLQETGQLLITKWDFDPAVHADYQATIINRFKNPYISDDVVRVGRTPIRKLGYNERFILPIRELAERKLSYHYLVDTVGMIFHYDDPADNESVQLQQMLQTQPLEDVIKEVTGLEDATLINEIKASVEKYNTL</sequence>
<dbReference type="NCBIfam" id="NF002646">
    <property type="entry name" value="PRK02318.1-2"/>
    <property type="match status" value="1"/>
</dbReference>
<comment type="similarity">
    <text evidence="1 7">Belongs to the mannitol dehydrogenase family.</text>
</comment>
<feature type="binding site" evidence="7">
    <location>
        <begin position="3"/>
        <end position="14"/>
    </location>
    <ligand>
        <name>NAD(+)</name>
        <dbReference type="ChEBI" id="CHEBI:57540"/>
    </ligand>
</feature>
<dbReference type="InterPro" id="IPR013118">
    <property type="entry name" value="Mannitol_DH_C"/>
</dbReference>
<dbReference type="GO" id="GO:0008926">
    <property type="term" value="F:mannitol-1-phosphate 5-dehydrogenase activity"/>
    <property type="evidence" value="ECO:0007669"/>
    <property type="project" value="UniProtKB-EC"/>
</dbReference>
<feature type="domain" description="Mannitol dehydrogenase C-terminal" evidence="9">
    <location>
        <begin position="205"/>
        <end position="380"/>
    </location>
</feature>
<evidence type="ECO:0000259" key="8">
    <source>
        <dbReference type="Pfam" id="PF01232"/>
    </source>
</evidence>
<dbReference type="Pfam" id="PF01232">
    <property type="entry name" value="Mannitol_dh"/>
    <property type="match status" value="1"/>
</dbReference>
<dbReference type="Gene3D" id="3.40.50.720">
    <property type="entry name" value="NAD(P)-binding Rossmann-like Domain"/>
    <property type="match status" value="1"/>
</dbReference>
<dbReference type="PANTHER" id="PTHR30524:SF0">
    <property type="entry name" value="ALTRONATE OXIDOREDUCTASE-RELATED"/>
    <property type="match status" value="1"/>
</dbReference>
<keyword evidence="11" id="KW-1185">Reference proteome</keyword>
<evidence type="ECO:0000259" key="9">
    <source>
        <dbReference type="Pfam" id="PF08125"/>
    </source>
</evidence>
<evidence type="ECO:0000256" key="2">
    <source>
        <dbReference type="ARBA" id="ARBA00012939"/>
    </source>
</evidence>
<dbReference type="EC" id="1.1.1.17" evidence="2 7"/>
<dbReference type="InterPro" id="IPR023028">
    <property type="entry name" value="Mannitol_1_phos_5_DH"/>
</dbReference>
<dbReference type="SUPFAM" id="SSF51735">
    <property type="entry name" value="NAD(P)-binding Rossmann-fold domains"/>
    <property type="match status" value="1"/>
</dbReference>
<name>A0ABY5P9X2_9LACT</name>
<dbReference type="InterPro" id="IPR013131">
    <property type="entry name" value="Mannitol_DH_N"/>
</dbReference>
<evidence type="ECO:0000256" key="6">
    <source>
        <dbReference type="ARBA" id="ARBA00048615"/>
    </source>
</evidence>
<evidence type="ECO:0000256" key="1">
    <source>
        <dbReference type="ARBA" id="ARBA00006541"/>
    </source>
</evidence>
<evidence type="ECO:0000256" key="4">
    <source>
        <dbReference type="ARBA" id="ARBA00023002"/>
    </source>
</evidence>
<dbReference type="SUPFAM" id="SSF48179">
    <property type="entry name" value="6-phosphogluconate dehydrogenase C-terminal domain-like"/>
    <property type="match status" value="1"/>
</dbReference>
<evidence type="ECO:0000313" key="11">
    <source>
        <dbReference type="Proteomes" id="UP001315967"/>
    </source>
</evidence>
<dbReference type="RefSeq" id="WP_313794949.1">
    <property type="nucleotide sequence ID" value="NZ_CP102453.1"/>
</dbReference>
<organism evidence="10 11">
    <name type="scientific">Fundicoccus culcitae</name>
    <dbReference type="NCBI Taxonomy" id="2969821"/>
    <lineage>
        <taxon>Bacteria</taxon>
        <taxon>Bacillati</taxon>
        <taxon>Bacillota</taxon>
        <taxon>Bacilli</taxon>
        <taxon>Lactobacillales</taxon>
        <taxon>Aerococcaceae</taxon>
        <taxon>Fundicoccus</taxon>
    </lineage>
</organism>
<dbReference type="NCBIfam" id="NF002647">
    <property type="entry name" value="PRK02318.1-3"/>
    <property type="match status" value="1"/>
</dbReference>
<dbReference type="EMBL" id="CP102453">
    <property type="protein sequence ID" value="UUX35464.1"/>
    <property type="molecule type" value="Genomic_DNA"/>
</dbReference>
<dbReference type="HAMAP" id="MF_00196">
    <property type="entry name" value="Mannitol_dehydrog"/>
    <property type="match status" value="1"/>
</dbReference>
<dbReference type="InterPro" id="IPR000669">
    <property type="entry name" value="Mannitol_DH"/>
</dbReference>
<dbReference type="Pfam" id="PF08125">
    <property type="entry name" value="Mannitol_dh_C"/>
    <property type="match status" value="1"/>
</dbReference>
<comment type="catalytic activity">
    <reaction evidence="6 7">
        <text>D-mannitol 1-phosphate + NAD(+) = beta-D-fructose 6-phosphate + NADH + H(+)</text>
        <dbReference type="Rhea" id="RHEA:19661"/>
        <dbReference type="ChEBI" id="CHEBI:15378"/>
        <dbReference type="ChEBI" id="CHEBI:57540"/>
        <dbReference type="ChEBI" id="CHEBI:57634"/>
        <dbReference type="ChEBI" id="CHEBI:57945"/>
        <dbReference type="ChEBI" id="CHEBI:61381"/>
        <dbReference type="EC" id="1.1.1.17"/>
    </reaction>
</comment>
<gene>
    <name evidence="7" type="primary">mtlD</name>
    <name evidence="10" type="ORF">NRE15_04970</name>
</gene>
<evidence type="ECO:0000313" key="10">
    <source>
        <dbReference type="EMBL" id="UUX35464.1"/>
    </source>
</evidence>
<proteinExistence type="inferred from homology"/>
<evidence type="ECO:0000256" key="7">
    <source>
        <dbReference type="HAMAP-Rule" id="MF_00196"/>
    </source>
</evidence>
<protein>
    <recommendedName>
        <fullName evidence="3 7">Mannitol-1-phosphate 5-dehydrogenase</fullName>
        <ecNumber evidence="2 7">1.1.1.17</ecNumber>
    </recommendedName>
</protein>
<dbReference type="InterPro" id="IPR008927">
    <property type="entry name" value="6-PGluconate_DH-like_C_sf"/>
</dbReference>
<evidence type="ECO:0000256" key="3">
    <source>
        <dbReference type="ARBA" id="ARBA00016219"/>
    </source>
</evidence>
<evidence type="ECO:0000256" key="5">
    <source>
        <dbReference type="ARBA" id="ARBA00023027"/>
    </source>
</evidence>
<accession>A0ABY5P9X2</accession>
<dbReference type="PRINTS" id="PR00084">
    <property type="entry name" value="MTLDHDRGNASE"/>
</dbReference>
<keyword evidence="5 7" id="KW-0520">NAD</keyword>
<dbReference type="InterPro" id="IPR036291">
    <property type="entry name" value="NAD(P)-bd_dom_sf"/>
</dbReference>
<dbReference type="InterPro" id="IPR023027">
    <property type="entry name" value="Mannitol_DH_CS"/>
</dbReference>
<dbReference type="Gene3D" id="1.10.1040.10">
    <property type="entry name" value="N-(1-d-carboxylethyl)-l-norvaline Dehydrogenase, domain 2"/>
    <property type="match status" value="1"/>
</dbReference>
<keyword evidence="4 7" id="KW-0560">Oxidoreductase</keyword>
<dbReference type="PANTHER" id="PTHR30524">
    <property type="entry name" value="MANNITOL-1-PHOSPHATE 5-DEHYDROGENASE"/>
    <property type="match status" value="1"/>
</dbReference>
<reference evidence="10 11" key="1">
    <citation type="submission" date="2022-08" db="EMBL/GenBank/DDBJ databases">
        <title>Aerococcaceae sp. nov isolated from spoiled eye mask.</title>
        <authorList>
            <person name="Zhou G."/>
            <person name="Xie X.-B."/>
            <person name="Shi Q.-S."/>
            <person name="Wang Y.-S."/>
            <person name="Wen X."/>
            <person name="Peng H."/>
            <person name="Yang X.-J."/>
            <person name="Tao H.-B."/>
            <person name="Huang X.-M."/>
        </authorList>
    </citation>
    <scope>NUCLEOTIDE SEQUENCE [LARGE SCALE GENOMIC DNA]</scope>
    <source>
        <strain evidence="11">DM20194951</strain>
    </source>
</reference>
<dbReference type="InterPro" id="IPR013328">
    <property type="entry name" value="6PGD_dom2"/>
</dbReference>
<dbReference type="Proteomes" id="UP001315967">
    <property type="component" value="Chromosome"/>
</dbReference>
<dbReference type="NCBIfam" id="NF002652">
    <property type="entry name" value="PRK02318.2-5"/>
    <property type="match status" value="1"/>
</dbReference>
<dbReference type="PROSITE" id="PS00974">
    <property type="entry name" value="MANNITOL_DHGENASE"/>
    <property type="match status" value="1"/>
</dbReference>
<feature type="domain" description="Mannitol dehydrogenase N-terminal" evidence="8">
    <location>
        <begin position="1"/>
        <end position="198"/>
    </location>
</feature>